<name>A0A068R1S1_9GAMM</name>
<feature type="transmembrane region" description="Helical" evidence="1">
    <location>
        <begin position="6"/>
        <end position="24"/>
    </location>
</feature>
<evidence type="ECO:0000256" key="1">
    <source>
        <dbReference type="SAM" id="Phobius"/>
    </source>
</evidence>
<keyword evidence="1" id="KW-0472">Membrane</keyword>
<proteinExistence type="predicted"/>
<dbReference type="HOGENOM" id="CLU_3417180_0_0_6"/>
<reference evidence="2 3" key="1">
    <citation type="submission" date="2013-07" db="EMBL/GenBank/DDBJ databases">
        <authorList>
            <person name="Genoscope - CEA"/>
        </authorList>
    </citation>
    <scope>NUCLEOTIDE SEQUENCE [LARGE SCALE GENOMIC DNA]</scope>
    <source>
        <strain evidence="2 3">G6</strain>
    </source>
</reference>
<protein>
    <submittedName>
        <fullName evidence="2">Uncharacterized protein</fullName>
    </submittedName>
</protein>
<organism evidence="2 3">
    <name type="scientific">Xenorhabdus poinarii G6</name>
    <dbReference type="NCBI Taxonomy" id="1354304"/>
    <lineage>
        <taxon>Bacteria</taxon>
        <taxon>Pseudomonadati</taxon>
        <taxon>Pseudomonadota</taxon>
        <taxon>Gammaproteobacteria</taxon>
        <taxon>Enterobacterales</taxon>
        <taxon>Morganellaceae</taxon>
        <taxon>Xenorhabdus</taxon>
    </lineage>
</organism>
<keyword evidence="3" id="KW-1185">Reference proteome</keyword>
<accession>A0A068R1S1</accession>
<keyword evidence="1" id="KW-0812">Transmembrane</keyword>
<dbReference type="AlphaFoldDB" id="A0A068R1S1"/>
<keyword evidence="1" id="KW-1133">Transmembrane helix</keyword>
<dbReference type="EMBL" id="FO704551">
    <property type="protein sequence ID" value="CDG21217.1"/>
    <property type="molecule type" value="Genomic_DNA"/>
</dbReference>
<dbReference type="STRING" id="1354304.XPG1_1562"/>
<evidence type="ECO:0000313" key="3">
    <source>
        <dbReference type="Proteomes" id="UP000032735"/>
    </source>
</evidence>
<gene>
    <name evidence="2" type="ORF">XPG1_1562</name>
</gene>
<dbReference type="KEGG" id="xpo:XPG1_1562"/>
<sequence>MKLPIIETIIILNIKIIIVQIWLWKN</sequence>
<evidence type="ECO:0000313" key="2">
    <source>
        <dbReference type="EMBL" id="CDG21217.1"/>
    </source>
</evidence>
<dbReference type="Proteomes" id="UP000032735">
    <property type="component" value="Chromosome"/>
</dbReference>